<accession>B9XS41</accession>
<feature type="transmembrane region" description="Helical" evidence="1">
    <location>
        <begin position="140"/>
        <end position="158"/>
    </location>
</feature>
<feature type="transmembrane region" description="Helical" evidence="1">
    <location>
        <begin position="374"/>
        <end position="402"/>
    </location>
</feature>
<feature type="transmembrane region" description="Helical" evidence="1">
    <location>
        <begin position="343"/>
        <end position="362"/>
    </location>
</feature>
<comment type="caution">
    <text evidence="2">The sequence shown here is derived from an EMBL/GenBank/DDBJ whole genome shotgun (WGS) entry which is preliminary data.</text>
</comment>
<reference evidence="2 3" key="1">
    <citation type="journal article" date="2011" name="J. Bacteriol.">
        <title>Genome sequence of 'Pedosphaera parvula' Ellin514, an aerobic Verrucomicrobial isolate from pasture soil.</title>
        <authorList>
            <person name="Kant R."/>
            <person name="van Passel M.W."/>
            <person name="Sangwan P."/>
            <person name="Palva A."/>
            <person name="Lucas S."/>
            <person name="Copeland A."/>
            <person name="Lapidus A."/>
            <person name="Glavina Del Rio T."/>
            <person name="Dalin E."/>
            <person name="Tice H."/>
            <person name="Bruce D."/>
            <person name="Goodwin L."/>
            <person name="Pitluck S."/>
            <person name="Chertkov O."/>
            <person name="Larimer F.W."/>
            <person name="Land M.L."/>
            <person name="Hauser L."/>
            <person name="Brettin T.S."/>
            <person name="Detter J.C."/>
            <person name="Han S."/>
            <person name="de Vos W.M."/>
            <person name="Janssen P.H."/>
            <person name="Smidt H."/>
        </authorList>
    </citation>
    <scope>NUCLEOTIDE SEQUENCE [LARGE SCALE GENOMIC DNA]</scope>
    <source>
        <strain evidence="2 3">Ellin514</strain>
    </source>
</reference>
<feature type="transmembrane region" description="Helical" evidence="1">
    <location>
        <begin position="248"/>
        <end position="268"/>
    </location>
</feature>
<dbReference type="OrthoDB" id="9788724at2"/>
<dbReference type="PANTHER" id="PTHR31061">
    <property type="entry name" value="LD22376P"/>
    <property type="match status" value="1"/>
</dbReference>
<evidence type="ECO:0000313" key="2">
    <source>
        <dbReference type="EMBL" id="EEF57337.1"/>
    </source>
</evidence>
<feature type="transmembrane region" description="Helical" evidence="1">
    <location>
        <begin position="165"/>
        <end position="183"/>
    </location>
</feature>
<evidence type="ECO:0000313" key="3">
    <source>
        <dbReference type="Proteomes" id="UP000003688"/>
    </source>
</evidence>
<keyword evidence="1" id="KW-0812">Transmembrane</keyword>
<protein>
    <submittedName>
        <fullName evidence="2">Uncharacterized protein</fullName>
    </submittedName>
</protein>
<keyword evidence="1" id="KW-0472">Membrane</keyword>
<dbReference type="RefSeq" id="WP_007418624.1">
    <property type="nucleotide sequence ID" value="NZ_ABOX02000073.1"/>
</dbReference>
<sequence length="410" mass="45497">MSDILSPPLQSKPQVTSPSTTKRLLSLDALRGFDMFWIVGGEELVHALYNAWPNGPLGIINSQMDHKVWQGVAFYDLIFPLFVFIVGVSLVFSLTKAIEVNGKAAALKRVFFRSLLLYVFGLLIYGGISKGIDGIRWMGVLQRIAICYFSTSLVFCFFKLRGMIVAAAALLLTYWALMTFVPFPDVRPASASPQEITKHNGFTNVAQLNLSSTTMLHGQFIPGVNLANYVDQKYLPGYKWDGTYDPEGLLSTLPAIVTCLLGVFAGLLLRNPNVPDQKKVLLLAGAGIAGVALGFLWGLEFPVIKKLWTSSYVLVAGGYACIFLAAFYQVIEIWQWRRWCTPFVWIGMNPISIYLAFHFVSFEKLANLLVGGPVAAAFGSFGPVVVTLTIVLLMFAFVRFLYNRKIFLRL</sequence>
<feature type="transmembrane region" description="Helical" evidence="1">
    <location>
        <begin position="77"/>
        <end position="98"/>
    </location>
</feature>
<feature type="transmembrane region" description="Helical" evidence="1">
    <location>
        <begin position="110"/>
        <end position="128"/>
    </location>
</feature>
<feature type="transmembrane region" description="Helical" evidence="1">
    <location>
        <begin position="311"/>
        <end position="331"/>
    </location>
</feature>
<keyword evidence="3" id="KW-1185">Reference proteome</keyword>
<dbReference type="Proteomes" id="UP000003688">
    <property type="component" value="Unassembled WGS sequence"/>
</dbReference>
<organism evidence="2 3">
    <name type="scientific">Pedosphaera parvula (strain Ellin514)</name>
    <dbReference type="NCBI Taxonomy" id="320771"/>
    <lineage>
        <taxon>Bacteria</taxon>
        <taxon>Pseudomonadati</taxon>
        <taxon>Verrucomicrobiota</taxon>
        <taxon>Pedosphaerae</taxon>
        <taxon>Pedosphaerales</taxon>
        <taxon>Pedosphaeraceae</taxon>
        <taxon>Pedosphaera</taxon>
    </lineage>
</organism>
<dbReference type="STRING" id="320771.Cflav_PD0452"/>
<dbReference type="PANTHER" id="PTHR31061:SF24">
    <property type="entry name" value="LD22376P"/>
    <property type="match status" value="1"/>
</dbReference>
<feature type="transmembrane region" description="Helical" evidence="1">
    <location>
        <begin position="280"/>
        <end position="299"/>
    </location>
</feature>
<gene>
    <name evidence="2" type="ORF">Cflav_PD0452</name>
</gene>
<proteinExistence type="predicted"/>
<keyword evidence="1" id="KW-1133">Transmembrane helix</keyword>
<dbReference type="EMBL" id="ABOX02000073">
    <property type="protein sequence ID" value="EEF57337.1"/>
    <property type="molecule type" value="Genomic_DNA"/>
</dbReference>
<evidence type="ECO:0000256" key="1">
    <source>
        <dbReference type="SAM" id="Phobius"/>
    </source>
</evidence>
<name>B9XS41_PEDPL</name>
<dbReference type="AlphaFoldDB" id="B9XS41"/>